<accession>A0ACC0GFA4</accession>
<protein>
    <submittedName>
        <fullName evidence="1">Mannose-6-phosphate isomerase 1</fullName>
    </submittedName>
</protein>
<reference evidence="1 2" key="1">
    <citation type="journal article" date="2022" name="Plant J.">
        <title>Chromosome-level genome of Camellia lanceoleosa provides a valuable resource for understanding genome evolution and self-incompatibility.</title>
        <authorList>
            <person name="Gong W."/>
            <person name="Xiao S."/>
            <person name="Wang L."/>
            <person name="Liao Z."/>
            <person name="Chang Y."/>
            <person name="Mo W."/>
            <person name="Hu G."/>
            <person name="Li W."/>
            <person name="Zhao G."/>
            <person name="Zhu H."/>
            <person name="Hu X."/>
            <person name="Ji K."/>
            <person name="Xiang X."/>
            <person name="Song Q."/>
            <person name="Yuan D."/>
            <person name="Jin S."/>
            <person name="Zhang L."/>
        </authorList>
    </citation>
    <scope>NUCLEOTIDE SEQUENCE [LARGE SCALE GENOMIC DNA]</scope>
    <source>
        <strain evidence="1">SQ_2022a</strain>
    </source>
</reference>
<name>A0ACC0GFA4_9ERIC</name>
<dbReference type="Proteomes" id="UP001060215">
    <property type="component" value="Chromosome 8"/>
</dbReference>
<evidence type="ECO:0000313" key="1">
    <source>
        <dbReference type="EMBL" id="KAI7999303.1"/>
    </source>
</evidence>
<comment type="caution">
    <text evidence="1">The sequence shown here is derived from an EMBL/GenBank/DDBJ whole genome shotgun (WGS) entry which is preliminary data.</text>
</comment>
<keyword evidence="2" id="KW-1185">Reference proteome</keyword>
<keyword evidence="1" id="KW-0413">Isomerase</keyword>
<sequence length="165" mass="17731">MGRYSSFYVQVSKALSIQAHPDKEFVGFLHKTLPDVFKDDNYKPEMALALIELEALCGFISLKADPTGTVVEVLAKDGKPVSVDMVSLSNKFLSLSFEAAEVATEGGDLGIVGDDVEVFGDRNFSPAPGVETLCFFPKNPSPSVAAGKEGELIVRMKNEGDILIS</sequence>
<dbReference type="EMBL" id="CM045765">
    <property type="protein sequence ID" value="KAI7999303.1"/>
    <property type="molecule type" value="Genomic_DNA"/>
</dbReference>
<evidence type="ECO:0000313" key="2">
    <source>
        <dbReference type="Proteomes" id="UP001060215"/>
    </source>
</evidence>
<proteinExistence type="predicted"/>
<gene>
    <name evidence="1" type="ORF">LOK49_LG09G02491</name>
</gene>
<organism evidence="1 2">
    <name type="scientific">Camellia lanceoleosa</name>
    <dbReference type="NCBI Taxonomy" id="1840588"/>
    <lineage>
        <taxon>Eukaryota</taxon>
        <taxon>Viridiplantae</taxon>
        <taxon>Streptophyta</taxon>
        <taxon>Embryophyta</taxon>
        <taxon>Tracheophyta</taxon>
        <taxon>Spermatophyta</taxon>
        <taxon>Magnoliopsida</taxon>
        <taxon>eudicotyledons</taxon>
        <taxon>Gunneridae</taxon>
        <taxon>Pentapetalae</taxon>
        <taxon>asterids</taxon>
        <taxon>Ericales</taxon>
        <taxon>Theaceae</taxon>
        <taxon>Camellia</taxon>
    </lineage>
</organism>